<evidence type="ECO:0000256" key="3">
    <source>
        <dbReference type="ARBA" id="ARBA00022475"/>
    </source>
</evidence>
<comment type="similarity">
    <text evidence="7">Belongs to the binding-protein-dependent transport system permease family.</text>
</comment>
<feature type="transmembrane region" description="Helical" evidence="7">
    <location>
        <begin position="223"/>
        <end position="243"/>
    </location>
</feature>
<comment type="caution">
    <text evidence="9">The sequence shown here is derived from an EMBL/GenBank/DDBJ whole genome shotgun (WGS) entry which is preliminary data.</text>
</comment>
<dbReference type="Pfam" id="PF00528">
    <property type="entry name" value="BPD_transp_1"/>
    <property type="match status" value="1"/>
</dbReference>
<dbReference type="Gene3D" id="1.10.3720.10">
    <property type="entry name" value="MetI-like"/>
    <property type="match status" value="1"/>
</dbReference>
<dbReference type="AlphaFoldDB" id="A0A140L4G6"/>
<evidence type="ECO:0000256" key="5">
    <source>
        <dbReference type="ARBA" id="ARBA00022989"/>
    </source>
</evidence>
<dbReference type="CDD" id="cd06261">
    <property type="entry name" value="TM_PBP2"/>
    <property type="match status" value="1"/>
</dbReference>
<dbReference type="PANTHER" id="PTHR43005:SF1">
    <property type="entry name" value="SPERMIDINE_PUTRESCINE TRANSPORT SYSTEM PERMEASE PROTEIN"/>
    <property type="match status" value="1"/>
</dbReference>
<dbReference type="RefSeq" id="WP_068556296.1">
    <property type="nucleotide sequence ID" value="NZ_LOEE01000034.1"/>
</dbReference>
<feature type="transmembrane region" description="Helical" evidence="7">
    <location>
        <begin position="255"/>
        <end position="274"/>
    </location>
</feature>
<feature type="transmembrane region" description="Helical" evidence="7">
    <location>
        <begin position="101"/>
        <end position="122"/>
    </location>
</feature>
<name>A0A140L4G6_9FIRM</name>
<feature type="transmembrane region" description="Helical" evidence="7">
    <location>
        <begin position="64"/>
        <end position="89"/>
    </location>
</feature>
<feature type="domain" description="ABC transmembrane type-1" evidence="8">
    <location>
        <begin position="64"/>
        <end position="274"/>
    </location>
</feature>
<keyword evidence="10" id="KW-1185">Reference proteome</keyword>
<dbReference type="EMBL" id="LOEE01000034">
    <property type="protein sequence ID" value="KXG75441.1"/>
    <property type="molecule type" value="Genomic_DNA"/>
</dbReference>
<sequence length="287" mass="32347">MKRFLKKYYLEFAFILPLTLYILGFTILPISKTIWMSFQDPTTGRWGLSVYRELFRRPDFVRSIFHTVVVTLIELTIQMTLGLLIAMALKQDFKGKGLARSLVLLPMGVPTLVAGVALIYIFGTQGYLNELLFQLGFIKTPVYWTSGGIKSLFTIAFADSWKVMPMVVLLFLAGLESIPSEIYEAGSIDGATKLQSFRHITLPLLKPTVTMVILLRAVDVFRIFELPLILVGRATPFLATFAYDEYRAYNNLHASAAASTVLLICIILFMYLYFRYVDKGGAFGNGK</sequence>
<protein>
    <submittedName>
        <fullName evidence="9">L-arabinose transport system permease protein AraP</fullName>
    </submittedName>
</protein>
<keyword evidence="6 7" id="KW-0472">Membrane</keyword>
<evidence type="ECO:0000259" key="8">
    <source>
        <dbReference type="PROSITE" id="PS50928"/>
    </source>
</evidence>
<dbReference type="OrthoDB" id="9787541at2"/>
<keyword evidence="3" id="KW-1003">Cell membrane</keyword>
<comment type="subcellular location">
    <subcellularLocation>
        <location evidence="1 7">Cell membrane</location>
        <topology evidence="1 7">Multi-pass membrane protein</topology>
    </subcellularLocation>
</comment>
<evidence type="ECO:0000256" key="7">
    <source>
        <dbReference type="RuleBase" id="RU363032"/>
    </source>
</evidence>
<dbReference type="InterPro" id="IPR035906">
    <property type="entry name" value="MetI-like_sf"/>
</dbReference>
<organism evidence="9 10">
    <name type="scientific">Thermotalea metallivorans</name>
    <dbReference type="NCBI Taxonomy" id="520762"/>
    <lineage>
        <taxon>Bacteria</taxon>
        <taxon>Bacillati</taxon>
        <taxon>Bacillota</taxon>
        <taxon>Clostridia</taxon>
        <taxon>Peptostreptococcales</taxon>
        <taxon>Thermotaleaceae</taxon>
        <taxon>Thermotalea</taxon>
    </lineage>
</organism>
<dbReference type="PANTHER" id="PTHR43005">
    <property type="entry name" value="BLR7065 PROTEIN"/>
    <property type="match status" value="1"/>
</dbReference>
<dbReference type="GO" id="GO:0055085">
    <property type="term" value="P:transmembrane transport"/>
    <property type="evidence" value="ECO:0007669"/>
    <property type="project" value="InterPro"/>
</dbReference>
<accession>A0A140L4G6</accession>
<evidence type="ECO:0000313" key="9">
    <source>
        <dbReference type="EMBL" id="KXG75441.1"/>
    </source>
</evidence>
<dbReference type="GO" id="GO:0005886">
    <property type="term" value="C:plasma membrane"/>
    <property type="evidence" value="ECO:0007669"/>
    <property type="project" value="UniProtKB-SubCell"/>
</dbReference>
<keyword evidence="5 7" id="KW-1133">Transmembrane helix</keyword>
<dbReference type="PROSITE" id="PS50928">
    <property type="entry name" value="ABC_TM1"/>
    <property type="match status" value="1"/>
</dbReference>
<evidence type="ECO:0000313" key="10">
    <source>
        <dbReference type="Proteomes" id="UP000070456"/>
    </source>
</evidence>
<feature type="transmembrane region" description="Helical" evidence="7">
    <location>
        <begin position="12"/>
        <end position="31"/>
    </location>
</feature>
<dbReference type="SUPFAM" id="SSF161098">
    <property type="entry name" value="MetI-like"/>
    <property type="match status" value="1"/>
</dbReference>
<keyword evidence="2 7" id="KW-0813">Transport</keyword>
<proteinExistence type="inferred from homology"/>
<evidence type="ECO:0000256" key="4">
    <source>
        <dbReference type="ARBA" id="ARBA00022692"/>
    </source>
</evidence>
<evidence type="ECO:0000256" key="2">
    <source>
        <dbReference type="ARBA" id="ARBA00022448"/>
    </source>
</evidence>
<dbReference type="InterPro" id="IPR000515">
    <property type="entry name" value="MetI-like"/>
</dbReference>
<dbReference type="Proteomes" id="UP000070456">
    <property type="component" value="Unassembled WGS sequence"/>
</dbReference>
<evidence type="ECO:0000256" key="6">
    <source>
        <dbReference type="ARBA" id="ARBA00023136"/>
    </source>
</evidence>
<reference evidence="9 10" key="1">
    <citation type="submission" date="2015-12" db="EMBL/GenBank/DDBJ databases">
        <title>Draft genome sequence of the thermoanaerobe Thermotalea metallivorans, an isolate from the runoff channel of the Great Artesian Basin, Australia.</title>
        <authorList>
            <person name="Patel B.K."/>
        </authorList>
    </citation>
    <scope>NUCLEOTIDE SEQUENCE [LARGE SCALE GENOMIC DNA]</scope>
    <source>
        <strain evidence="9 10">B2-1</strain>
    </source>
</reference>
<keyword evidence="4 7" id="KW-0812">Transmembrane</keyword>
<dbReference type="STRING" id="520762.AN619_17050"/>
<gene>
    <name evidence="9" type="primary">araP</name>
    <name evidence="9" type="ORF">AN619_17050</name>
</gene>
<evidence type="ECO:0000256" key="1">
    <source>
        <dbReference type="ARBA" id="ARBA00004651"/>
    </source>
</evidence>